<dbReference type="EMBL" id="JACEFO010002379">
    <property type="protein sequence ID" value="KAF8663002.1"/>
    <property type="molecule type" value="Genomic_DNA"/>
</dbReference>
<proteinExistence type="predicted"/>
<evidence type="ECO:0000256" key="1">
    <source>
        <dbReference type="ARBA" id="ARBA00004370"/>
    </source>
</evidence>
<name>A0A835E4D9_9POAL</name>
<evidence type="ECO:0008006" key="6">
    <source>
        <dbReference type="Google" id="ProtNLM"/>
    </source>
</evidence>
<gene>
    <name evidence="4" type="ORF">HU200_055590</name>
</gene>
<keyword evidence="5" id="KW-1185">Reference proteome</keyword>
<evidence type="ECO:0000256" key="2">
    <source>
        <dbReference type="ARBA" id="ARBA00023136"/>
    </source>
</evidence>
<evidence type="ECO:0000256" key="3">
    <source>
        <dbReference type="SAM" id="Phobius"/>
    </source>
</evidence>
<dbReference type="PANTHER" id="PTHR31415">
    <property type="entry name" value="OS05G0367900 PROTEIN"/>
    <property type="match status" value="1"/>
</dbReference>
<protein>
    <recommendedName>
        <fullName evidence="6">Late embryogenesis abundant protein LEA-2 subgroup domain-containing protein</fullName>
    </recommendedName>
</protein>
<keyword evidence="2 3" id="KW-0472">Membrane</keyword>
<evidence type="ECO:0000313" key="5">
    <source>
        <dbReference type="Proteomes" id="UP000636709"/>
    </source>
</evidence>
<dbReference type="Proteomes" id="UP000636709">
    <property type="component" value="Unassembled WGS sequence"/>
</dbReference>
<keyword evidence="3" id="KW-1133">Transmembrane helix</keyword>
<comment type="subcellular location">
    <subcellularLocation>
        <location evidence="1">Membrane</location>
    </subcellularLocation>
</comment>
<dbReference type="GO" id="GO:0009506">
    <property type="term" value="C:plasmodesma"/>
    <property type="evidence" value="ECO:0007669"/>
    <property type="project" value="TreeGrafter"/>
</dbReference>
<dbReference type="GO" id="GO:0098542">
    <property type="term" value="P:defense response to other organism"/>
    <property type="evidence" value="ECO:0007669"/>
    <property type="project" value="InterPro"/>
</dbReference>
<accession>A0A835E4D9</accession>
<evidence type="ECO:0000313" key="4">
    <source>
        <dbReference type="EMBL" id="KAF8663002.1"/>
    </source>
</evidence>
<sequence length="228" mass="24330">MGDDIGGCHGVCCLCCICGAKAICNLYAFIAAVVLTAVLVAAFAFPIPVHATVTDASLSRLDLIGGGSVHNHNNNNNGGGGHHYSLAYNLSLAIVLRNPNWRMRAELTSPLDAEIRFAGRRFDGARLAGAGRRIRPDTTEEFAVVAVSSLRGVALGGDAAWEFVKESSAGVFELELKLDEKVSYRPFNLGRSRRVELTCPVKMLMVPAPASAARMTHLMVFDKVVACA</sequence>
<dbReference type="InterPro" id="IPR044839">
    <property type="entry name" value="NDR1-like"/>
</dbReference>
<dbReference type="PANTHER" id="PTHR31415:SF67">
    <property type="entry name" value="OS04G0114300 PROTEIN"/>
    <property type="match status" value="1"/>
</dbReference>
<dbReference type="OrthoDB" id="693965at2759"/>
<comment type="caution">
    <text evidence="4">The sequence shown here is derived from an EMBL/GenBank/DDBJ whole genome shotgun (WGS) entry which is preliminary data.</text>
</comment>
<reference evidence="4" key="1">
    <citation type="submission" date="2020-07" db="EMBL/GenBank/DDBJ databases">
        <title>Genome sequence and genetic diversity analysis of an under-domesticated orphan crop, white fonio (Digitaria exilis).</title>
        <authorList>
            <person name="Bennetzen J.L."/>
            <person name="Chen S."/>
            <person name="Ma X."/>
            <person name="Wang X."/>
            <person name="Yssel A.E.J."/>
            <person name="Chaluvadi S.R."/>
            <person name="Johnson M."/>
            <person name="Gangashetty P."/>
            <person name="Hamidou F."/>
            <person name="Sanogo M.D."/>
            <person name="Zwaenepoel A."/>
            <person name="Wallace J."/>
            <person name="Van De Peer Y."/>
            <person name="Van Deynze A."/>
        </authorList>
    </citation>
    <scope>NUCLEOTIDE SEQUENCE</scope>
    <source>
        <tissue evidence="4">Leaves</tissue>
    </source>
</reference>
<dbReference type="GO" id="GO:0005886">
    <property type="term" value="C:plasma membrane"/>
    <property type="evidence" value="ECO:0007669"/>
    <property type="project" value="TreeGrafter"/>
</dbReference>
<organism evidence="4 5">
    <name type="scientific">Digitaria exilis</name>
    <dbReference type="NCBI Taxonomy" id="1010633"/>
    <lineage>
        <taxon>Eukaryota</taxon>
        <taxon>Viridiplantae</taxon>
        <taxon>Streptophyta</taxon>
        <taxon>Embryophyta</taxon>
        <taxon>Tracheophyta</taxon>
        <taxon>Spermatophyta</taxon>
        <taxon>Magnoliopsida</taxon>
        <taxon>Liliopsida</taxon>
        <taxon>Poales</taxon>
        <taxon>Poaceae</taxon>
        <taxon>PACMAD clade</taxon>
        <taxon>Panicoideae</taxon>
        <taxon>Panicodae</taxon>
        <taxon>Paniceae</taxon>
        <taxon>Anthephorinae</taxon>
        <taxon>Digitaria</taxon>
    </lineage>
</organism>
<feature type="transmembrane region" description="Helical" evidence="3">
    <location>
        <begin position="26"/>
        <end position="47"/>
    </location>
</feature>
<keyword evidence="3" id="KW-0812">Transmembrane</keyword>
<dbReference type="AlphaFoldDB" id="A0A835E4D9"/>